<dbReference type="AlphaFoldDB" id="A0A919RJT3"/>
<organism evidence="1 2">
    <name type="scientific">Sinosporangium siamense</name>
    <dbReference type="NCBI Taxonomy" id="1367973"/>
    <lineage>
        <taxon>Bacteria</taxon>
        <taxon>Bacillati</taxon>
        <taxon>Actinomycetota</taxon>
        <taxon>Actinomycetes</taxon>
        <taxon>Streptosporangiales</taxon>
        <taxon>Streptosporangiaceae</taxon>
        <taxon>Sinosporangium</taxon>
    </lineage>
</organism>
<accession>A0A919RJT3</accession>
<proteinExistence type="predicted"/>
<sequence length="61" mass="6411">MDAGESGEECGELGVAAGEDGADRARPHGYIITFVGLMVPTATPGREGRMRKGIREVGEYS</sequence>
<dbReference type="Proteomes" id="UP000606172">
    <property type="component" value="Unassembled WGS sequence"/>
</dbReference>
<comment type="caution">
    <text evidence="1">The sequence shown here is derived from an EMBL/GenBank/DDBJ whole genome shotgun (WGS) entry which is preliminary data.</text>
</comment>
<name>A0A919RJT3_9ACTN</name>
<protein>
    <submittedName>
        <fullName evidence="1">Uncharacterized protein</fullName>
    </submittedName>
</protein>
<evidence type="ECO:0000313" key="1">
    <source>
        <dbReference type="EMBL" id="GII94943.1"/>
    </source>
</evidence>
<gene>
    <name evidence="1" type="ORF">Ssi02_51740</name>
</gene>
<dbReference type="EMBL" id="BOOW01000032">
    <property type="protein sequence ID" value="GII94943.1"/>
    <property type="molecule type" value="Genomic_DNA"/>
</dbReference>
<keyword evidence="2" id="KW-1185">Reference proteome</keyword>
<reference evidence="1" key="1">
    <citation type="submission" date="2021-01" db="EMBL/GenBank/DDBJ databases">
        <title>Whole genome shotgun sequence of Sinosporangium siamense NBRC 109515.</title>
        <authorList>
            <person name="Komaki H."/>
            <person name="Tamura T."/>
        </authorList>
    </citation>
    <scope>NUCLEOTIDE SEQUENCE</scope>
    <source>
        <strain evidence="1">NBRC 109515</strain>
    </source>
</reference>
<evidence type="ECO:0000313" key="2">
    <source>
        <dbReference type="Proteomes" id="UP000606172"/>
    </source>
</evidence>